<protein>
    <recommendedName>
        <fullName evidence="6">RING-type domain-containing protein</fullName>
    </recommendedName>
</protein>
<evidence type="ECO:0000256" key="1">
    <source>
        <dbReference type="ARBA" id="ARBA00022723"/>
    </source>
</evidence>
<dbReference type="EMBL" id="KN837137">
    <property type="protein sequence ID" value="KIJ41355.1"/>
    <property type="molecule type" value="Genomic_DNA"/>
</dbReference>
<evidence type="ECO:0000313" key="7">
    <source>
        <dbReference type="EMBL" id="KIJ41355.1"/>
    </source>
</evidence>
<evidence type="ECO:0000259" key="6">
    <source>
        <dbReference type="PROSITE" id="PS50089"/>
    </source>
</evidence>
<dbReference type="OrthoDB" id="8062037at2759"/>
<feature type="compositionally biased region" description="Low complexity" evidence="5">
    <location>
        <begin position="300"/>
        <end position="315"/>
    </location>
</feature>
<name>A0A0C9VSE2_SPHS4</name>
<feature type="region of interest" description="Disordered" evidence="5">
    <location>
        <begin position="218"/>
        <end position="249"/>
    </location>
</feature>
<dbReference type="GO" id="GO:0005737">
    <property type="term" value="C:cytoplasm"/>
    <property type="evidence" value="ECO:0007669"/>
    <property type="project" value="TreeGrafter"/>
</dbReference>
<reference evidence="7 8" key="1">
    <citation type="submission" date="2014-06" db="EMBL/GenBank/DDBJ databases">
        <title>Evolutionary Origins and Diversification of the Mycorrhizal Mutualists.</title>
        <authorList>
            <consortium name="DOE Joint Genome Institute"/>
            <consortium name="Mycorrhizal Genomics Consortium"/>
            <person name="Kohler A."/>
            <person name="Kuo A."/>
            <person name="Nagy L.G."/>
            <person name="Floudas D."/>
            <person name="Copeland A."/>
            <person name="Barry K.W."/>
            <person name="Cichocki N."/>
            <person name="Veneault-Fourrey C."/>
            <person name="LaButti K."/>
            <person name="Lindquist E.A."/>
            <person name="Lipzen A."/>
            <person name="Lundell T."/>
            <person name="Morin E."/>
            <person name="Murat C."/>
            <person name="Riley R."/>
            <person name="Ohm R."/>
            <person name="Sun H."/>
            <person name="Tunlid A."/>
            <person name="Henrissat B."/>
            <person name="Grigoriev I.V."/>
            <person name="Hibbett D.S."/>
            <person name="Martin F."/>
        </authorList>
    </citation>
    <scope>NUCLEOTIDE SEQUENCE [LARGE SCALE GENOMIC DNA]</scope>
    <source>
        <strain evidence="7 8">SS14</strain>
    </source>
</reference>
<dbReference type="GO" id="GO:0008270">
    <property type="term" value="F:zinc ion binding"/>
    <property type="evidence" value="ECO:0007669"/>
    <property type="project" value="UniProtKB-KW"/>
</dbReference>
<dbReference type="InterPro" id="IPR001841">
    <property type="entry name" value="Znf_RING"/>
</dbReference>
<organism evidence="7 8">
    <name type="scientific">Sphaerobolus stellatus (strain SS14)</name>
    <dbReference type="NCBI Taxonomy" id="990650"/>
    <lineage>
        <taxon>Eukaryota</taxon>
        <taxon>Fungi</taxon>
        <taxon>Dikarya</taxon>
        <taxon>Basidiomycota</taxon>
        <taxon>Agaricomycotina</taxon>
        <taxon>Agaricomycetes</taxon>
        <taxon>Phallomycetidae</taxon>
        <taxon>Geastrales</taxon>
        <taxon>Sphaerobolaceae</taxon>
        <taxon>Sphaerobolus</taxon>
    </lineage>
</organism>
<gene>
    <name evidence="7" type="ORF">M422DRAFT_255546</name>
</gene>
<proteinExistence type="predicted"/>
<dbReference type="PANTHER" id="PTHR15710:SF243">
    <property type="entry name" value="E3 UBIQUITIN-PROTEIN LIGASE PRAJA-2 ISOFORM X1"/>
    <property type="match status" value="1"/>
</dbReference>
<dbReference type="GO" id="GO:0016567">
    <property type="term" value="P:protein ubiquitination"/>
    <property type="evidence" value="ECO:0007669"/>
    <property type="project" value="TreeGrafter"/>
</dbReference>
<feature type="region of interest" description="Disordered" evidence="5">
    <location>
        <begin position="160"/>
        <end position="181"/>
    </location>
</feature>
<dbReference type="PANTHER" id="PTHR15710">
    <property type="entry name" value="E3 UBIQUITIN-PROTEIN LIGASE PRAJA"/>
    <property type="match status" value="1"/>
</dbReference>
<dbReference type="Proteomes" id="UP000054279">
    <property type="component" value="Unassembled WGS sequence"/>
</dbReference>
<evidence type="ECO:0000256" key="5">
    <source>
        <dbReference type="SAM" id="MobiDB-lite"/>
    </source>
</evidence>
<feature type="compositionally biased region" description="Low complexity" evidence="5">
    <location>
        <begin position="356"/>
        <end position="375"/>
    </location>
</feature>
<keyword evidence="8" id="KW-1185">Reference proteome</keyword>
<dbReference type="PROSITE" id="PS50089">
    <property type="entry name" value="ZF_RING_2"/>
    <property type="match status" value="1"/>
</dbReference>
<dbReference type="InterPro" id="IPR013083">
    <property type="entry name" value="Znf_RING/FYVE/PHD"/>
</dbReference>
<keyword evidence="1" id="KW-0479">Metal-binding</keyword>
<feature type="region of interest" description="Disordered" evidence="5">
    <location>
        <begin position="282"/>
        <end position="318"/>
    </location>
</feature>
<dbReference type="GO" id="GO:0061630">
    <property type="term" value="F:ubiquitin protein ligase activity"/>
    <property type="evidence" value="ECO:0007669"/>
    <property type="project" value="TreeGrafter"/>
</dbReference>
<sequence length="409" mass="43543">MSAMSSRETCGTAMKNETINGTPSAFNNASNSALMQTQAPDPHCASCRGTFVEMIENEEDDPRRNDPPFLRFGGDDEDIPTGGMPGGSLFDLFSTVFRPPLPDESLQDRTGARVSSNGMLFMGGPDGMKVVPLGGDGDVGGGEGNGIRVRMMLPRLSELLGTPSGEHPFGTTNDGNNEGRRRGAVPPLLVTYLLSSLLSSHGNAPNFQEFLSGRAGDYVMDDEGAPPNPHDRTHERRWSPAEPPTPEDVVEKLPRIALRSDHPVFNETCSICHEPFNPALAASPDVDADIDTNTSSNTNPKAPEPSSTSASPSTPDEQLGIELPCKHVFHEDCILPWLKMKSSCPVCRLSLLPQTPSADDSPPSSNNNDAQPGSDPGAGPGGSGFTWSSRNQTQDRNSPPIPGGWDGLD</sequence>
<dbReference type="SUPFAM" id="SSF57850">
    <property type="entry name" value="RING/U-box"/>
    <property type="match status" value="1"/>
</dbReference>
<feature type="compositionally biased region" description="Polar residues" evidence="5">
    <location>
        <begin position="385"/>
        <end position="397"/>
    </location>
</feature>
<dbReference type="Gene3D" id="3.30.40.10">
    <property type="entry name" value="Zinc/RING finger domain, C3HC4 (zinc finger)"/>
    <property type="match status" value="1"/>
</dbReference>
<feature type="region of interest" description="Disordered" evidence="5">
    <location>
        <begin position="1"/>
        <end position="21"/>
    </location>
</feature>
<dbReference type="HOGENOM" id="CLU_781128_0_0_1"/>
<keyword evidence="2 4" id="KW-0863">Zinc-finger</keyword>
<evidence type="ECO:0000256" key="2">
    <source>
        <dbReference type="ARBA" id="ARBA00022771"/>
    </source>
</evidence>
<keyword evidence="3" id="KW-0862">Zinc</keyword>
<dbReference type="Pfam" id="PF13639">
    <property type="entry name" value="zf-RING_2"/>
    <property type="match status" value="1"/>
</dbReference>
<accession>A0A0C9VSE2</accession>
<feature type="region of interest" description="Disordered" evidence="5">
    <location>
        <begin position="355"/>
        <end position="409"/>
    </location>
</feature>
<evidence type="ECO:0000256" key="4">
    <source>
        <dbReference type="PROSITE-ProRule" id="PRU00175"/>
    </source>
</evidence>
<feature type="domain" description="RING-type" evidence="6">
    <location>
        <begin position="269"/>
        <end position="348"/>
    </location>
</feature>
<feature type="compositionally biased region" description="Basic and acidic residues" evidence="5">
    <location>
        <begin position="229"/>
        <end position="239"/>
    </location>
</feature>
<dbReference type="SMART" id="SM00184">
    <property type="entry name" value="RING"/>
    <property type="match status" value="1"/>
</dbReference>
<dbReference type="AlphaFoldDB" id="A0A0C9VSE2"/>
<evidence type="ECO:0000256" key="3">
    <source>
        <dbReference type="ARBA" id="ARBA00022833"/>
    </source>
</evidence>
<evidence type="ECO:0000313" key="8">
    <source>
        <dbReference type="Proteomes" id="UP000054279"/>
    </source>
</evidence>